<evidence type="ECO:0000313" key="2">
    <source>
        <dbReference type="Proteomes" id="UP000054851"/>
    </source>
</evidence>
<evidence type="ECO:0000313" key="1">
    <source>
        <dbReference type="EMBL" id="SAK48323.1"/>
    </source>
</evidence>
<dbReference type="RefSeq" id="WP_061166563.1">
    <property type="nucleotide sequence ID" value="NZ_FCOA02000003.1"/>
</dbReference>
<dbReference type="AlphaFoldDB" id="A0A157ZS33"/>
<reference evidence="1" key="1">
    <citation type="submission" date="2016-01" db="EMBL/GenBank/DDBJ databases">
        <authorList>
            <person name="Peeters C."/>
        </authorList>
    </citation>
    <scope>NUCLEOTIDE SEQUENCE</scope>
    <source>
        <strain evidence="1">LMG 29322</strain>
    </source>
</reference>
<comment type="caution">
    <text evidence="1">The sequence shown here is derived from an EMBL/GenBank/DDBJ whole genome shotgun (WGS) entry which is preliminary data.</text>
</comment>
<dbReference type="Proteomes" id="UP000054851">
    <property type="component" value="Unassembled WGS sequence"/>
</dbReference>
<name>A0A157ZS33_9BURK</name>
<accession>A0A157ZS33</accession>
<sequence>MSRHLTPVEWLGIEERYRSGAPAKTLAFEYGVAPNTIRKRASRESWRTRDGSKPASALDRLEHLTARLERLAVALEEVRKTI</sequence>
<keyword evidence="2" id="KW-1185">Reference proteome</keyword>
<organism evidence="1 2">
    <name type="scientific">Caballeronia hypogeia</name>
    <dbReference type="NCBI Taxonomy" id="1777140"/>
    <lineage>
        <taxon>Bacteria</taxon>
        <taxon>Pseudomonadati</taxon>
        <taxon>Pseudomonadota</taxon>
        <taxon>Betaproteobacteria</taxon>
        <taxon>Burkholderiales</taxon>
        <taxon>Burkholderiaceae</taxon>
        <taxon>Caballeronia</taxon>
    </lineage>
</organism>
<dbReference type="OrthoDB" id="8030827at2"/>
<proteinExistence type="predicted"/>
<protein>
    <submittedName>
        <fullName evidence="1">Uncharacterized protein</fullName>
    </submittedName>
</protein>
<gene>
    <name evidence="1" type="ORF">AWB79_01278</name>
</gene>
<dbReference type="STRING" id="1777140.AWB79_01278"/>
<dbReference type="EMBL" id="FCOA02000003">
    <property type="protein sequence ID" value="SAK48323.1"/>
    <property type="molecule type" value="Genomic_DNA"/>
</dbReference>